<evidence type="ECO:0000313" key="2">
    <source>
        <dbReference type="EMBL" id="BCA96714.1"/>
    </source>
</evidence>
<feature type="transmembrane region" description="Helical" evidence="1">
    <location>
        <begin position="102"/>
        <end position="120"/>
    </location>
</feature>
<name>A0A6F8T7Q2_9GAMM</name>
<feature type="transmembrane region" description="Helical" evidence="1">
    <location>
        <begin position="166"/>
        <end position="184"/>
    </location>
</feature>
<keyword evidence="3" id="KW-1185">Reference proteome</keyword>
<dbReference type="KEGG" id="lant:TUM19329_30750"/>
<reference evidence="2" key="1">
    <citation type="journal article" date="2020" name="Microbiol. Resour. Announc.">
        <title>Complete Genome Sequence of Novel Psychrotolerant Legionella Strain TUM19329, Isolated from Antarctic Lake Sediment.</title>
        <authorList>
            <person name="Shimada S."/>
            <person name="Nakai R."/>
            <person name="Aoki K."/>
            <person name="Shimoeda N."/>
            <person name="Ohno G."/>
            <person name="Miyazaki Y."/>
            <person name="Kudoh S."/>
            <person name="Imura S."/>
            <person name="Watanabe K."/>
            <person name="Ishii Y."/>
            <person name="Tateda K."/>
        </authorList>
    </citation>
    <scope>NUCLEOTIDE SEQUENCE [LARGE SCALE GENOMIC DNA]</scope>
    <source>
        <strain evidence="2">TUM19329</strain>
    </source>
</reference>
<proteinExistence type="predicted"/>
<feature type="transmembrane region" description="Helical" evidence="1">
    <location>
        <begin position="46"/>
        <end position="65"/>
    </location>
</feature>
<protein>
    <submittedName>
        <fullName evidence="2">Uncharacterized protein</fullName>
    </submittedName>
</protein>
<evidence type="ECO:0000256" key="1">
    <source>
        <dbReference type="SAM" id="Phobius"/>
    </source>
</evidence>
<evidence type="ECO:0000313" key="3">
    <source>
        <dbReference type="Proteomes" id="UP000502894"/>
    </source>
</evidence>
<keyword evidence="1" id="KW-0472">Membrane</keyword>
<keyword evidence="1" id="KW-0812">Transmembrane</keyword>
<dbReference type="AlphaFoldDB" id="A0A6F8T7Q2"/>
<organism evidence="2 3">
    <name type="scientific">Legionella antarctica</name>
    <dbReference type="NCBI Taxonomy" id="2708020"/>
    <lineage>
        <taxon>Bacteria</taxon>
        <taxon>Pseudomonadati</taxon>
        <taxon>Pseudomonadota</taxon>
        <taxon>Gammaproteobacteria</taxon>
        <taxon>Legionellales</taxon>
        <taxon>Legionellaceae</taxon>
        <taxon>Legionella</taxon>
    </lineage>
</organism>
<feature type="transmembrane region" description="Helical" evidence="1">
    <location>
        <begin position="20"/>
        <end position="40"/>
    </location>
</feature>
<feature type="transmembrane region" description="Helical" evidence="1">
    <location>
        <begin position="141"/>
        <end position="160"/>
    </location>
</feature>
<gene>
    <name evidence="2" type="ORF">TUM19329_30750</name>
</gene>
<sequence length="197" mass="22544">MAYSIAAIATQKGSRQHKRYGRYFFYAMTGIFITAIPMAIMKSNTFLFLIAIFSYYLAYTGWRYARHRENTIPKSDWFVCLMMLAASTIMMVMGVREFNLENTQSIVLIIFGLLGAIFSFNDARLYYQNTISTTTRIVKHLGAMLGGTIAIYTAFLVTNVRIGSPIILWLGLTFLISPVIIYWTRKVEQKKGLFDCK</sequence>
<dbReference type="EMBL" id="AP022839">
    <property type="protein sequence ID" value="BCA96714.1"/>
    <property type="molecule type" value="Genomic_DNA"/>
</dbReference>
<keyword evidence="1" id="KW-1133">Transmembrane helix</keyword>
<accession>A0A6F8T7Q2</accession>
<feature type="transmembrane region" description="Helical" evidence="1">
    <location>
        <begin position="77"/>
        <end position="96"/>
    </location>
</feature>
<dbReference type="Proteomes" id="UP000502894">
    <property type="component" value="Chromosome"/>
</dbReference>
<dbReference type="RefSeq" id="WP_173237955.1">
    <property type="nucleotide sequence ID" value="NZ_AP022839.1"/>
</dbReference>